<evidence type="ECO:0000256" key="2">
    <source>
        <dbReference type="SAM" id="Phobius"/>
    </source>
</evidence>
<accession>A0A7J7JI59</accession>
<keyword evidence="2" id="KW-0812">Transmembrane</keyword>
<feature type="region of interest" description="Disordered" evidence="1">
    <location>
        <begin position="44"/>
        <end position="69"/>
    </location>
</feature>
<reference evidence="3" key="1">
    <citation type="submission" date="2020-06" db="EMBL/GenBank/DDBJ databases">
        <title>Draft genome of Bugula neritina, a colonial animal packing powerful symbionts and potential medicines.</title>
        <authorList>
            <person name="Rayko M."/>
        </authorList>
    </citation>
    <scope>NUCLEOTIDE SEQUENCE [LARGE SCALE GENOMIC DNA]</scope>
    <source>
        <strain evidence="3">Kwan_BN1</strain>
    </source>
</reference>
<keyword evidence="2" id="KW-0472">Membrane</keyword>
<name>A0A7J7JI59_BUGNE</name>
<gene>
    <name evidence="3" type="ORF">EB796_016008</name>
</gene>
<keyword evidence="4" id="KW-1185">Reference proteome</keyword>
<protein>
    <submittedName>
        <fullName evidence="3">Uncharacterized protein</fullName>
    </submittedName>
</protein>
<dbReference type="EMBL" id="VXIV02002437">
    <property type="protein sequence ID" value="KAF6025757.1"/>
    <property type="molecule type" value="Genomic_DNA"/>
</dbReference>
<feature type="region of interest" description="Disordered" evidence="1">
    <location>
        <begin position="88"/>
        <end position="121"/>
    </location>
</feature>
<dbReference type="Proteomes" id="UP000593567">
    <property type="component" value="Unassembled WGS sequence"/>
</dbReference>
<comment type="caution">
    <text evidence="3">The sequence shown here is derived from an EMBL/GenBank/DDBJ whole genome shotgun (WGS) entry which is preliminary data.</text>
</comment>
<proteinExistence type="predicted"/>
<organism evidence="3 4">
    <name type="scientific">Bugula neritina</name>
    <name type="common">Brown bryozoan</name>
    <name type="synonym">Sertularia neritina</name>
    <dbReference type="NCBI Taxonomy" id="10212"/>
    <lineage>
        <taxon>Eukaryota</taxon>
        <taxon>Metazoa</taxon>
        <taxon>Spiralia</taxon>
        <taxon>Lophotrochozoa</taxon>
        <taxon>Bryozoa</taxon>
        <taxon>Gymnolaemata</taxon>
        <taxon>Cheilostomatida</taxon>
        <taxon>Flustrina</taxon>
        <taxon>Buguloidea</taxon>
        <taxon>Bugulidae</taxon>
        <taxon>Bugula</taxon>
    </lineage>
</organism>
<evidence type="ECO:0000313" key="4">
    <source>
        <dbReference type="Proteomes" id="UP000593567"/>
    </source>
</evidence>
<evidence type="ECO:0000256" key="1">
    <source>
        <dbReference type="SAM" id="MobiDB-lite"/>
    </source>
</evidence>
<evidence type="ECO:0000313" key="3">
    <source>
        <dbReference type="EMBL" id="KAF6025757.1"/>
    </source>
</evidence>
<sequence>MKGEERSGRIIKAKRLKDGFTFQLSVDHIIEQTLLKQFNSPKFQKSTIKIEDSSASETESDDSETKKKDCVPIKLKLKRKYAEVDSTSSSDADLKSGYGNNNDEPLDMSTKRRKRTHAKKTDDLIPAIPPGWMVRGWLSVTSSPYWSVPVAPSVRHYLEPPFSDQLLAPLPTSFIIILLTLIVFSKQKPFLT</sequence>
<feature type="transmembrane region" description="Helical" evidence="2">
    <location>
        <begin position="166"/>
        <end position="184"/>
    </location>
</feature>
<dbReference type="AlphaFoldDB" id="A0A7J7JI59"/>
<keyword evidence="2" id="KW-1133">Transmembrane helix</keyword>